<dbReference type="Pfam" id="PF15410">
    <property type="entry name" value="PH_9"/>
    <property type="match status" value="1"/>
</dbReference>
<dbReference type="GO" id="GO:0003779">
    <property type="term" value="F:actin binding"/>
    <property type="evidence" value="ECO:0007669"/>
    <property type="project" value="UniProtKB-KW"/>
</dbReference>
<evidence type="ECO:0000313" key="12">
    <source>
        <dbReference type="Proteomes" id="UP000663836"/>
    </source>
</evidence>
<evidence type="ECO:0000256" key="2">
    <source>
        <dbReference type="ARBA" id="ARBA00006826"/>
    </source>
</evidence>
<dbReference type="GO" id="GO:0016020">
    <property type="term" value="C:membrane"/>
    <property type="evidence" value="ECO:0007669"/>
    <property type="project" value="UniProtKB-ARBA"/>
</dbReference>
<dbReference type="InterPro" id="IPR041681">
    <property type="entry name" value="PH_9"/>
</dbReference>
<feature type="compositionally biased region" description="Basic residues" evidence="9">
    <location>
        <begin position="1276"/>
        <end position="1289"/>
    </location>
</feature>
<reference evidence="11" key="1">
    <citation type="submission" date="2021-02" db="EMBL/GenBank/DDBJ databases">
        <authorList>
            <person name="Nowell W R."/>
        </authorList>
    </citation>
    <scope>NUCLEOTIDE SEQUENCE</scope>
</reference>
<dbReference type="GO" id="GO:0005856">
    <property type="term" value="C:cytoskeleton"/>
    <property type="evidence" value="ECO:0007669"/>
    <property type="project" value="UniProtKB-SubCell"/>
</dbReference>
<feature type="coiled-coil region" evidence="8">
    <location>
        <begin position="408"/>
        <end position="489"/>
    </location>
</feature>
<protein>
    <recommendedName>
        <fullName evidence="10">PH domain-containing protein</fullName>
    </recommendedName>
</protein>
<dbReference type="Gene3D" id="2.30.29.30">
    <property type="entry name" value="Pleckstrin-homology domain (PH domain)/Phosphotyrosine-binding domain (PTB)"/>
    <property type="match status" value="1"/>
</dbReference>
<dbReference type="SMART" id="SM00233">
    <property type="entry name" value="PH"/>
    <property type="match status" value="1"/>
</dbReference>
<dbReference type="InterPro" id="IPR001849">
    <property type="entry name" value="PH_domain"/>
</dbReference>
<feature type="compositionally biased region" description="Polar residues" evidence="9">
    <location>
        <begin position="1230"/>
        <end position="1247"/>
    </location>
</feature>
<evidence type="ECO:0000256" key="6">
    <source>
        <dbReference type="ARBA" id="ARBA00023203"/>
    </source>
</evidence>
<dbReference type="EMBL" id="CAJOBD010002134">
    <property type="protein sequence ID" value="CAF3858505.1"/>
    <property type="molecule type" value="Genomic_DNA"/>
</dbReference>
<dbReference type="PRINTS" id="PR00683">
    <property type="entry name" value="SPECTRINPH"/>
</dbReference>
<feature type="compositionally biased region" description="Polar residues" evidence="9">
    <location>
        <begin position="1022"/>
        <end position="1034"/>
    </location>
</feature>
<feature type="compositionally biased region" description="Polar residues" evidence="9">
    <location>
        <begin position="1041"/>
        <end position="1065"/>
    </location>
</feature>
<gene>
    <name evidence="11" type="ORF">JBS370_LOCUS18647</name>
</gene>
<dbReference type="PROSITE" id="PS50003">
    <property type="entry name" value="PH_DOMAIN"/>
    <property type="match status" value="1"/>
</dbReference>
<dbReference type="FunFam" id="1.20.58.60:FF:000011">
    <property type="entry name" value="Spectrin beta chain"/>
    <property type="match status" value="1"/>
</dbReference>
<dbReference type="FunFam" id="2.30.29.30:FF:000024">
    <property type="entry name" value="Spectrin beta chain"/>
    <property type="match status" value="1"/>
</dbReference>
<keyword evidence="4" id="KW-0963">Cytoplasm</keyword>
<feature type="coiled-coil region" evidence="8">
    <location>
        <begin position="744"/>
        <end position="785"/>
    </location>
</feature>
<dbReference type="InterPro" id="IPR018159">
    <property type="entry name" value="Spectrin/alpha-actinin"/>
</dbReference>
<dbReference type="SMART" id="SM00150">
    <property type="entry name" value="SPEC"/>
    <property type="match status" value="9"/>
</dbReference>
<evidence type="ECO:0000256" key="1">
    <source>
        <dbReference type="ARBA" id="ARBA00004245"/>
    </source>
</evidence>
<keyword evidence="6" id="KW-0009">Actin-binding</keyword>
<dbReference type="FunFam" id="1.20.58.60:FF:000019">
    <property type="entry name" value="Spectrin beta chain"/>
    <property type="match status" value="1"/>
</dbReference>
<evidence type="ECO:0000259" key="10">
    <source>
        <dbReference type="PROSITE" id="PS50003"/>
    </source>
</evidence>
<dbReference type="GO" id="GO:0005543">
    <property type="term" value="F:phospholipid binding"/>
    <property type="evidence" value="ECO:0007669"/>
    <property type="project" value="InterPro"/>
</dbReference>
<feature type="compositionally biased region" description="Low complexity" evidence="9">
    <location>
        <begin position="1206"/>
        <end position="1222"/>
    </location>
</feature>
<evidence type="ECO:0000256" key="8">
    <source>
        <dbReference type="SAM" id="Coils"/>
    </source>
</evidence>
<evidence type="ECO:0000256" key="4">
    <source>
        <dbReference type="ARBA" id="ARBA00022490"/>
    </source>
</evidence>
<feature type="non-terminal residue" evidence="11">
    <location>
        <position position="1289"/>
    </location>
</feature>
<dbReference type="PANTHER" id="PTHR11915">
    <property type="entry name" value="SPECTRIN/FILAMIN RELATED CYTOSKELETAL PROTEIN"/>
    <property type="match status" value="1"/>
</dbReference>
<evidence type="ECO:0000256" key="3">
    <source>
        <dbReference type="ARBA" id="ARBA00022467"/>
    </source>
</evidence>
<feature type="coiled-coil region" evidence="8">
    <location>
        <begin position="310"/>
        <end position="337"/>
    </location>
</feature>
<dbReference type="SUPFAM" id="SSF46966">
    <property type="entry name" value="Spectrin repeat"/>
    <property type="match status" value="8"/>
</dbReference>
<dbReference type="GO" id="GO:0005737">
    <property type="term" value="C:cytoplasm"/>
    <property type="evidence" value="ECO:0007669"/>
    <property type="project" value="UniProtKB-ARBA"/>
</dbReference>
<dbReference type="InterPro" id="IPR002017">
    <property type="entry name" value="Spectrin_repeat"/>
</dbReference>
<keyword evidence="7" id="KW-0206">Cytoskeleton</keyword>
<dbReference type="GO" id="GO:0051693">
    <property type="term" value="P:actin filament capping"/>
    <property type="evidence" value="ECO:0007669"/>
    <property type="project" value="UniProtKB-KW"/>
</dbReference>
<comment type="similarity">
    <text evidence="2">Belongs to the spectrin family.</text>
</comment>
<dbReference type="Proteomes" id="UP000663836">
    <property type="component" value="Unassembled WGS sequence"/>
</dbReference>
<organism evidence="11 12">
    <name type="scientific">Rotaria sordida</name>
    <dbReference type="NCBI Taxonomy" id="392033"/>
    <lineage>
        <taxon>Eukaryota</taxon>
        <taxon>Metazoa</taxon>
        <taxon>Spiralia</taxon>
        <taxon>Gnathifera</taxon>
        <taxon>Rotifera</taxon>
        <taxon>Eurotatoria</taxon>
        <taxon>Bdelloidea</taxon>
        <taxon>Philodinida</taxon>
        <taxon>Philodinidae</taxon>
        <taxon>Rotaria</taxon>
    </lineage>
</organism>
<name>A0A819EVY6_9BILA</name>
<accession>A0A819EVY6</accession>
<feature type="domain" description="PH" evidence="10">
    <location>
        <begin position="1077"/>
        <end position="1186"/>
    </location>
</feature>
<dbReference type="Pfam" id="PF00435">
    <property type="entry name" value="Spectrin"/>
    <property type="match status" value="9"/>
</dbReference>
<comment type="subcellular location">
    <subcellularLocation>
        <location evidence="1">Cytoplasm</location>
        <location evidence="1">Cytoskeleton</location>
    </subcellularLocation>
</comment>
<feature type="compositionally biased region" description="Low complexity" evidence="9">
    <location>
        <begin position="1257"/>
        <end position="1274"/>
    </location>
</feature>
<evidence type="ECO:0000256" key="7">
    <source>
        <dbReference type="ARBA" id="ARBA00023212"/>
    </source>
</evidence>
<dbReference type="SUPFAM" id="SSF50729">
    <property type="entry name" value="PH domain-like"/>
    <property type="match status" value="1"/>
</dbReference>
<feature type="region of interest" description="Disordered" evidence="9">
    <location>
        <begin position="1017"/>
        <end position="1078"/>
    </location>
</feature>
<feature type="coiled-coil region" evidence="8">
    <location>
        <begin position="947"/>
        <end position="977"/>
    </location>
</feature>
<dbReference type="InterPro" id="IPR011993">
    <property type="entry name" value="PH-like_dom_sf"/>
</dbReference>
<comment type="caution">
    <text evidence="11">The sequence shown here is derived from an EMBL/GenBank/DDBJ whole genome shotgun (WGS) entry which is preliminary data.</text>
</comment>
<proteinExistence type="inferred from homology"/>
<keyword evidence="5" id="KW-0677">Repeat</keyword>
<feature type="region of interest" description="Disordered" evidence="9">
    <location>
        <begin position="1206"/>
        <end position="1289"/>
    </location>
</feature>
<evidence type="ECO:0000256" key="5">
    <source>
        <dbReference type="ARBA" id="ARBA00022737"/>
    </source>
</evidence>
<dbReference type="Gene3D" id="1.20.58.60">
    <property type="match status" value="6"/>
</dbReference>
<dbReference type="CDD" id="cd00176">
    <property type="entry name" value="SPEC"/>
    <property type="match status" value="5"/>
</dbReference>
<evidence type="ECO:0000313" key="11">
    <source>
        <dbReference type="EMBL" id="CAF3858505.1"/>
    </source>
</evidence>
<dbReference type="InterPro" id="IPR001605">
    <property type="entry name" value="PH_dom-spectrin-type"/>
</dbReference>
<dbReference type="CDD" id="cd10571">
    <property type="entry name" value="PH_beta_spectrin"/>
    <property type="match status" value="1"/>
</dbReference>
<evidence type="ECO:0000256" key="9">
    <source>
        <dbReference type="SAM" id="MobiDB-lite"/>
    </source>
</evidence>
<keyword evidence="3" id="KW-0117">Actin capping</keyword>
<sequence>YIFLRERLNALDDGWNELDQMWHQKKNMLTEAMQYQMFVRDSNQAEILLNHQEAYLAREREQQPRSLDDVEMLIKKHEDFVTTMSANEDKIQGVCSFAQRLCQENHYLGDRILSRASIINDRYAANRQFALEMNDKLQESLKYFQFIQDCDDLKEWLDMKTLQAQDDAYRDTANIHTKYLRHQAFQAEINSNKERLLSLKQNAEQLKSENYQQIDTNLIDQRINELDDLWIKLEEITREKGERLFDANRSKLFQQSITNLDEFMSNIEKHLYAGEPTPTDLTEGQISTTTPTLEPVENNLTATNLLLLKQTTIEEELSKRQQQVDELRTQAEKLKQIEPEKSDEIDTKRLQVEEKFSKLLLPLEQKKLRLEQQKHLHQYLRDIEDEQIWLSEKRHLLQTYSDLIFNNKQQTLMNIKLLKRKNETLLKEIENHEQRLLEHLNNECERISQDYPSRANEFQQRLEQLTVNYNDLKQTIKQRRQQIELLENLYQYYYDLSDAEAWLGEQELYMMSEERGKDELATQTFIRKQQTIDQTIENYSHILHELNERAKNLLDNLNQSSLSDDFINEHNDLINKRQTQLDKLYASLKDLSIERRQQLDETLKLYRLHKEIDDLEQWISDRELIAGSHELGQDFEHVSMLLDRFVAFEQETQQIGNERLQYANNMIDHLISNGHIDSAQIAELKDSLNESYQDLLELIETRLQSLKASWELQKFLHDCKEILLTMQERKNSIPDEIGRDQQSVQQLLRKHQQFETELVLLAQDIQRIQQESKRLNGRYAGEKEAEIKQKEIDVLTQWKLLQQFVDQRKRLLNDYEDLHRFFGLARDLHLWMDVMIRQMNNSDKPHDVSGVDLLMNNHQSLKAEIDARQENFIMCINLGKDLINRRHARSSEVKDKCIQLSMLRDHVDDTWNERWEYLQLILEVYQFARDAAIAETWLIAQESYLTNEELGETLDQVENLIKRHEQFEKSLLAQEDRFNALRNLTTLEKKRQLPPVEPRQSRLPIYLEEFKTWEERDAERPSTLTDKTKFQSTITEEKTTTDGSIRSTILPGKQQSSQDLESTINKQRRSESATRLPTLKEGFLSRKHEWEGHERKATHRAWEKYYTALINNRLQFYKDAKHLKTGRTMTDDLQLDSSTSVAPAIDYRKKTNVFRLKFQDGNEYLFHARDDIEMNEWITAINNFISSSSITTSLITQIPTIALTSPPTTTMVPSSSSSSSSPQHPPPSTMISSTSGMQMPQSSSTTEQKSRTLPLRSSSSVEPQVSSSSSQQPPTGKKKSGGFFSMKRK</sequence>
<keyword evidence="8" id="KW-0175">Coiled coil</keyword>
<feature type="coiled-coil region" evidence="8">
    <location>
        <begin position="536"/>
        <end position="563"/>
    </location>
</feature>